<accession>A0A6H5FTQ2</accession>
<evidence type="ECO:0000256" key="1">
    <source>
        <dbReference type="SAM" id="MobiDB-lite"/>
    </source>
</evidence>
<feature type="compositionally biased region" description="Basic and acidic residues" evidence="1">
    <location>
        <begin position="247"/>
        <end position="266"/>
    </location>
</feature>
<feature type="region of interest" description="Disordered" evidence="1">
    <location>
        <begin position="215"/>
        <end position="292"/>
    </location>
</feature>
<feature type="region of interest" description="Disordered" evidence="1">
    <location>
        <begin position="129"/>
        <end position="191"/>
    </location>
</feature>
<gene>
    <name evidence="2" type="ORF">NTEN_LOCUS26</name>
</gene>
<dbReference type="EMBL" id="CADCXU010000002">
    <property type="protein sequence ID" value="CAA9993039.1"/>
    <property type="molecule type" value="Genomic_DNA"/>
</dbReference>
<evidence type="ECO:0000313" key="3">
    <source>
        <dbReference type="Proteomes" id="UP000479000"/>
    </source>
</evidence>
<feature type="compositionally biased region" description="Basic and acidic residues" evidence="1">
    <location>
        <begin position="226"/>
        <end position="240"/>
    </location>
</feature>
<proteinExistence type="predicted"/>
<keyword evidence="3" id="KW-1185">Reference proteome</keyword>
<feature type="region of interest" description="Disordered" evidence="1">
    <location>
        <begin position="62"/>
        <end position="81"/>
    </location>
</feature>
<dbReference type="AlphaFoldDB" id="A0A6H5FTQ2"/>
<reference evidence="2 3" key="1">
    <citation type="submission" date="2020-02" db="EMBL/GenBank/DDBJ databases">
        <authorList>
            <person name="Ferguson B K."/>
        </authorList>
    </citation>
    <scope>NUCLEOTIDE SEQUENCE [LARGE SCALE GENOMIC DNA]</scope>
</reference>
<evidence type="ECO:0000313" key="2">
    <source>
        <dbReference type="EMBL" id="CAA9993039.1"/>
    </source>
</evidence>
<sequence>MPQYFDALVFQSFEIITTINTTANTSTTKTTTTTNPTNTFTTTANTTKTTTTTTTKTTTTTATANTTTKTSTTTTSNTTTSTTTVESNCIKCLLNLRSDFRPIYRRQQLTAAAGLSSPLRKRIHCLSRGSEGAIRGGPPPVPPGSAPLGLPPSAGRPPPPRRRKTRRCPNSGNGSVLILDREKTPRPPKYGPISSFLSRSLTCVPAAGTAPASAAFFRVPPNPSADDYRAESARRFDNKDAPASADSGRHTADARTVFESKLDFDSNPKIPNKKSSRSYGDRYVNSAPPSLPTRKIRRYQDRKKMEKNTSRQDFGSESCPSVKLGSARIRLSNRRVGIAVKFDLRYPKLRRLRVVDAPCRLRGSVRDYHHEHDRMIMSTAGWDVYRASVASVSHLSGWFPKCKVLLVNEDFIPNSRFFAEIENWNEAPLMNFYSYTFTQNHFPITSRARLSACPFVVIYKNGHT</sequence>
<organism evidence="2 3">
    <name type="scientific">Nesidiocoris tenuis</name>
    <dbReference type="NCBI Taxonomy" id="355587"/>
    <lineage>
        <taxon>Eukaryota</taxon>
        <taxon>Metazoa</taxon>
        <taxon>Ecdysozoa</taxon>
        <taxon>Arthropoda</taxon>
        <taxon>Hexapoda</taxon>
        <taxon>Insecta</taxon>
        <taxon>Pterygota</taxon>
        <taxon>Neoptera</taxon>
        <taxon>Paraneoptera</taxon>
        <taxon>Hemiptera</taxon>
        <taxon>Heteroptera</taxon>
        <taxon>Panheteroptera</taxon>
        <taxon>Cimicomorpha</taxon>
        <taxon>Miridae</taxon>
        <taxon>Dicyphina</taxon>
        <taxon>Nesidiocoris</taxon>
    </lineage>
</organism>
<feature type="region of interest" description="Disordered" evidence="1">
    <location>
        <begin position="300"/>
        <end position="319"/>
    </location>
</feature>
<protein>
    <submittedName>
        <fullName evidence="2">Uncharacterized protein</fullName>
    </submittedName>
</protein>
<feature type="compositionally biased region" description="Basic and acidic residues" evidence="1">
    <location>
        <begin position="300"/>
        <end position="310"/>
    </location>
</feature>
<dbReference type="Proteomes" id="UP000479000">
    <property type="component" value="Unassembled WGS sequence"/>
</dbReference>
<name>A0A6H5FTQ2_9HEMI</name>